<feature type="compositionally biased region" description="Low complexity" evidence="1">
    <location>
        <begin position="8"/>
        <end position="24"/>
    </location>
</feature>
<keyword evidence="2" id="KW-0472">Membrane</keyword>
<name>A0ABX0ZTF5_9ACTN</name>
<feature type="transmembrane region" description="Helical" evidence="2">
    <location>
        <begin position="114"/>
        <end position="135"/>
    </location>
</feature>
<accession>A0ABX0ZTF5</accession>
<reference evidence="3 4" key="1">
    <citation type="submission" date="2020-03" db="EMBL/GenBank/DDBJ databases">
        <title>WGS of actinomycetes isolated from Thailand.</title>
        <authorList>
            <person name="Thawai C."/>
        </authorList>
    </citation>
    <scope>NUCLEOTIDE SEQUENCE [LARGE SCALE GENOMIC DNA]</scope>
    <source>
        <strain evidence="3 4">PRB2-1</strain>
    </source>
</reference>
<feature type="transmembrane region" description="Helical" evidence="2">
    <location>
        <begin position="80"/>
        <end position="102"/>
    </location>
</feature>
<feature type="region of interest" description="Disordered" evidence="1">
    <location>
        <begin position="1"/>
        <end position="32"/>
    </location>
</feature>
<evidence type="ECO:0000256" key="2">
    <source>
        <dbReference type="SAM" id="Phobius"/>
    </source>
</evidence>
<comment type="caution">
    <text evidence="3">The sequence shown here is derived from an EMBL/GenBank/DDBJ whole genome shotgun (WGS) entry which is preliminary data.</text>
</comment>
<organism evidence="3 4">
    <name type="scientific">Actinacidiphila epipremni</name>
    <dbReference type="NCBI Taxonomy" id="2053013"/>
    <lineage>
        <taxon>Bacteria</taxon>
        <taxon>Bacillati</taxon>
        <taxon>Actinomycetota</taxon>
        <taxon>Actinomycetes</taxon>
        <taxon>Kitasatosporales</taxon>
        <taxon>Streptomycetaceae</taxon>
        <taxon>Actinacidiphila</taxon>
    </lineage>
</organism>
<dbReference type="RefSeq" id="WP_167985120.1">
    <property type="nucleotide sequence ID" value="NZ_JAATEJ010000020.1"/>
</dbReference>
<keyword evidence="2" id="KW-1133">Transmembrane helix</keyword>
<dbReference type="Proteomes" id="UP000734511">
    <property type="component" value="Unassembled WGS sequence"/>
</dbReference>
<feature type="transmembrane region" description="Helical" evidence="2">
    <location>
        <begin position="37"/>
        <end position="57"/>
    </location>
</feature>
<evidence type="ECO:0000313" key="4">
    <source>
        <dbReference type="Proteomes" id="UP000734511"/>
    </source>
</evidence>
<dbReference type="EMBL" id="JAATEJ010000020">
    <property type="protein sequence ID" value="NJP46275.1"/>
    <property type="molecule type" value="Genomic_DNA"/>
</dbReference>
<proteinExistence type="predicted"/>
<keyword evidence="4" id="KW-1185">Reference proteome</keyword>
<keyword evidence="2" id="KW-0812">Transmembrane</keyword>
<sequence length="169" mass="17104">MSDAMDLASGGSAAEGPAGRAEAGAPPPPGRQWRRRVLGVPALVLLGVLLLIGAGLVDDHQGKRAEELCHRLPVPWQQFALAYASLLCGLAALAVCALLFTAARRAGTRGADTWQGSLALVISVPGLLAVLFEATAVYGTHAASAEPYWRCASAGSLPGAAGLAAALLG</sequence>
<evidence type="ECO:0000313" key="3">
    <source>
        <dbReference type="EMBL" id="NJP46275.1"/>
    </source>
</evidence>
<evidence type="ECO:0000256" key="1">
    <source>
        <dbReference type="SAM" id="MobiDB-lite"/>
    </source>
</evidence>
<protein>
    <submittedName>
        <fullName evidence="3">Uncharacterized protein</fullName>
    </submittedName>
</protein>
<gene>
    <name evidence="3" type="ORF">HCN08_23130</name>
</gene>